<accession>A0A1V0B457</accession>
<dbReference type="RefSeq" id="WP_080049575.1">
    <property type="nucleotide sequence ID" value="NZ_CP020100.1"/>
</dbReference>
<dbReference type="KEGG" id="ppha:BVH74_08150"/>
<dbReference type="STRING" id="1931241.BVH74_08150"/>
<dbReference type="InterPro" id="IPR000073">
    <property type="entry name" value="AB_hydrolase_1"/>
</dbReference>
<reference evidence="2 3" key="1">
    <citation type="submission" date="2017-03" db="EMBL/GenBank/DDBJ databases">
        <title>Complete genome sequence of the novel DNRA strain Pseudomonas sp. S-6-2 isolated from Chinese polluted river sediment. Journal of Biotechnology.</title>
        <authorList>
            <person name="Li J."/>
            <person name="Xiang F."/>
            <person name="Wang L."/>
            <person name="Xi L."/>
            <person name="Liu J."/>
        </authorList>
    </citation>
    <scope>NUCLEOTIDE SEQUENCE [LARGE SCALE GENOMIC DNA]</scope>
    <source>
        <strain evidence="2 3">S-6-2</strain>
    </source>
</reference>
<dbReference type="EMBL" id="CP020100">
    <property type="protein sequence ID" value="AQZ94722.1"/>
    <property type="molecule type" value="Genomic_DNA"/>
</dbReference>
<feature type="domain" description="AB hydrolase-1" evidence="1">
    <location>
        <begin position="41"/>
        <end position="145"/>
    </location>
</feature>
<dbReference type="SUPFAM" id="SSF53474">
    <property type="entry name" value="alpha/beta-Hydrolases"/>
    <property type="match status" value="1"/>
</dbReference>
<dbReference type="PANTHER" id="PTHR42103:SF2">
    <property type="entry name" value="AB HYDROLASE-1 DOMAIN-CONTAINING PROTEIN"/>
    <property type="match status" value="1"/>
</dbReference>
<dbReference type="InterPro" id="IPR029058">
    <property type="entry name" value="AB_hydrolase_fold"/>
</dbReference>
<keyword evidence="3" id="KW-1185">Reference proteome</keyword>
<sequence length="208" mass="22372">MSQSRPEEQSLIEGPAGPLEVVLTRAEQPTALAVICHPHPLHGGTLHNKVVHTLMRAARDQGASTVRFNFRGVGKSIGEHDDGRGETADCLAVIDWARRELGDLPLWVMGFSFGGYVAAAAASQLQQWPQRLVLVAPSVERMPFADLMPLAGPATVLMGEADEVVASEAVFDMLEGQPGVDMQRFAATGHFFHGKLVELKAVAERSLA</sequence>
<protein>
    <recommendedName>
        <fullName evidence="1">AB hydrolase-1 domain-containing protein</fullName>
    </recommendedName>
</protein>
<name>A0A1V0B457_9GAMM</name>
<evidence type="ECO:0000313" key="3">
    <source>
        <dbReference type="Proteomes" id="UP000243488"/>
    </source>
</evidence>
<dbReference type="Pfam" id="PF00561">
    <property type="entry name" value="Abhydrolase_1"/>
    <property type="match status" value="1"/>
</dbReference>
<proteinExistence type="predicted"/>
<organism evidence="2 3">
    <name type="scientific">Halopseudomonas phragmitis</name>
    <dbReference type="NCBI Taxonomy" id="1931241"/>
    <lineage>
        <taxon>Bacteria</taxon>
        <taxon>Pseudomonadati</taxon>
        <taxon>Pseudomonadota</taxon>
        <taxon>Gammaproteobacteria</taxon>
        <taxon>Pseudomonadales</taxon>
        <taxon>Pseudomonadaceae</taxon>
        <taxon>Halopseudomonas</taxon>
    </lineage>
</organism>
<gene>
    <name evidence="2" type="ORF">BVH74_08150</name>
</gene>
<dbReference type="PANTHER" id="PTHR42103">
    <property type="entry name" value="ALPHA/BETA-HYDROLASES SUPERFAMILY PROTEIN"/>
    <property type="match status" value="1"/>
</dbReference>
<dbReference type="AlphaFoldDB" id="A0A1V0B457"/>
<evidence type="ECO:0000259" key="1">
    <source>
        <dbReference type="Pfam" id="PF00561"/>
    </source>
</evidence>
<evidence type="ECO:0000313" key="2">
    <source>
        <dbReference type="EMBL" id="AQZ94722.1"/>
    </source>
</evidence>
<dbReference type="Gene3D" id="3.40.50.1820">
    <property type="entry name" value="alpha/beta hydrolase"/>
    <property type="match status" value="1"/>
</dbReference>
<dbReference type="Proteomes" id="UP000243488">
    <property type="component" value="Chromosome"/>
</dbReference>